<keyword evidence="2" id="KW-1185">Reference proteome</keyword>
<comment type="caution">
    <text evidence="1">The sequence shown here is derived from an EMBL/GenBank/DDBJ whole genome shotgun (WGS) entry which is preliminary data.</text>
</comment>
<dbReference type="EMBL" id="CAJVPM010024866">
    <property type="protein sequence ID" value="CAG8655527.1"/>
    <property type="molecule type" value="Genomic_DNA"/>
</dbReference>
<protein>
    <submittedName>
        <fullName evidence="1">11294_t:CDS:1</fullName>
    </submittedName>
</protein>
<name>A0ACA9NHA5_9GLOM</name>
<proteinExistence type="predicted"/>
<organism evidence="1 2">
    <name type="scientific">Scutellospora calospora</name>
    <dbReference type="NCBI Taxonomy" id="85575"/>
    <lineage>
        <taxon>Eukaryota</taxon>
        <taxon>Fungi</taxon>
        <taxon>Fungi incertae sedis</taxon>
        <taxon>Mucoromycota</taxon>
        <taxon>Glomeromycotina</taxon>
        <taxon>Glomeromycetes</taxon>
        <taxon>Diversisporales</taxon>
        <taxon>Gigasporaceae</taxon>
        <taxon>Scutellospora</taxon>
    </lineage>
</organism>
<sequence length="104" mass="12823">MRTKHYEELLRGQETTTGTKNYHETRNCHRDKELPQRRRTTTGTRNYHRDEELLQDEEIQYHEDETTKMKHYYKNPNSHHRLRLKYLMKYQIPHEVLPQGVTSK</sequence>
<reference evidence="1" key="1">
    <citation type="submission" date="2021-06" db="EMBL/GenBank/DDBJ databases">
        <authorList>
            <person name="Kallberg Y."/>
            <person name="Tangrot J."/>
            <person name="Rosling A."/>
        </authorList>
    </citation>
    <scope>NUCLEOTIDE SEQUENCE</scope>
    <source>
        <strain evidence="1">AU212A</strain>
    </source>
</reference>
<evidence type="ECO:0000313" key="1">
    <source>
        <dbReference type="EMBL" id="CAG8655527.1"/>
    </source>
</evidence>
<gene>
    <name evidence="1" type="ORF">SCALOS_LOCUS8828</name>
</gene>
<accession>A0ACA9NHA5</accession>
<dbReference type="Proteomes" id="UP000789860">
    <property type="component" value="Unassembled WGS sequence"/>
</dbReference>
<evidence type="ECO:0000313" key="2">
    <source>
        <dbReference type="Proteomes" id="UP000789860"/>
    </source>
</evidence>
<feature type="non-terminal residue" evidence="1">
    <location>
        <position position="104"/>
    </location>
</feature>